<feature type="region of interest" description="Disordered" evidence="2">
    <location>
        <begin position="330"/>
        <end position="443"/>
    </location>
</feature>
<feature type="compositionally biased region" description="Low complexity" evidence="2">
    <location>
        <begin position="338"/>
        <end position="351"/>
    </location>
</feature>
<proteinExistence type="predicted"/>
<gene>
    <name evidence="3" type="ORF">Ae201684_000321</name>
</gene>
<protein>
    <submittedName>
        <fullName evidence="3">Uncharacterized protein</fullName>
    </submittedName>
</protein>
<feature type="region of interest" description="Disordered" evidence="2">
    <location>
        <begin position="234"/>
        <end position="255"/>
    </location>
</feature>
<evidence type="ECO:0000313" key="3">
    <source>
        <dbReference type="EMBL" id="KAF0745291.1"/>
    </source>
</evidence>
<dbReference type="VEuPathDB" id="FungiDB:AeMF1_013251"/>
<comment type="caution">
    <text evidence="3">The sequence shown here is derived from an EMBL/GenBank/DDBJ whole genome shotgun (WGS) entry which is preliminary data.</text>
</comment>
<feature type="compositionally biased region" description="Pro residues" evidence="2">
    <location>
        <begin position="238"/>
        <end position="248"/>
    </location>
</feature>
<accession>A0A6G0XX37</accession>
<dbReference type="Proteomes" id="UP000481153">
    <property type="component" value="Unassembled WGS sequence"/>
</dbReference>
<feature type="coiled-coil region" evidence="1">
    <location>
        <begin position="158"/>
        <end position="185"/>
    </location>
</feature>
<evidence type="ECO:0000313" key="4">
    <source>
        <dbReference type="Proteomes" id="UP000481153"/>
    </source>
</evidence>
<dbReference type="EMBL" id="VJMJ01000002">
    <property type="protein sequence ID" value="KAF0745291.1"/>
    <property type="molecule type" value="Genomic_DNA"/>
</dbReference>
<evidence type="ECO:0000256" key="1">
    <source>
        <dbReference type="SAM" id="Coils"/>
    </source>
</evidence>
<reference evidence="3 4" key="1">
    <citation type="submission" date="2019-07" db="EMBL/GenBank/DDBJ databases">
        <title>Genomics analysis of Aphanomyces spp. identifies a new class of oomycete effector associated with host adaptation.</title>
        <authorList>
            <person name="Gaulin E."/>
        </authorList>
    </citation>
    <scope>NUCLEOTIDE SEQUENCE [LARGE SCALE GENOMIC DNA]</scope>
    <source>
        <strain evidence="3 4">ATCC 201684</strain>
    </source>
</reference>
<evidence type="ECO:0000256" key="2">
    <source>
        <dbReference type="SAM" id="MobiDB-lite"/>
    </source>
</evidence>
<keyword evidence="1" id="KW-0175">Coiled coil</keyword>
<name>A0A6G0XX37_9STRA</name>
<organism evidence="3 4">
    <name type="scientific">Aphanomyces euteiches</name>
    <dbReference type="NCBI Taxonomy" id="100861"/>
    <lineage>
        <taxon>Eukaryota</taxon>
        <taxon>Sar</taxon>
        <taxon>Stramenopiles</taxon>
        <taxon>Oomycota</taxon>
        <taxon>Saprolegniomycetes</taxon>
        <taxon>Saprolegniales</taxon>
        <taxon>Verrucalvaceae</taxon>
        <taxon>Aphanomyces</taxon>
    </lineage>
</organism>
<feature type="compositionally biased region" description="Basic residues" evidence="2">
    <location>
        <begin position="379"/>
        <end position="389"/>
    </location>
</feature>
<keyword evidence="4" id="KW-1185">Reference proteome</keyword>
<sequence length="443" mass="49769">MAAVFEPELRHPVFQAMDITELLAALEGHEARIQMAFTQPKASFETFNSSLQDLFTTLHKLKALFRAFTSHRSLHIDNATFARWKSKLEEAHKAEHRHLNTIDHLEHEVLQQEQKYTQLVVDFEAKIAVAEARISTPLTRAELNECRLSWESERESIVFATAAKVEDLEQRVDDLQCQLHQTGDTLYQRERRLEWLEQQIEDDSRPEVKPSTPQPKAAIEVVTAKPAMISASVQVDLRPPPPPAAPRPPKPKSDATIDNEMILAELDMIRKLLDNDDFDCESSAWDQVRACGVLAAVISIKQRLFSRGGVGMSIRSSKFDNNSSISNNQVLSARQRSQEPSSSLVSPSCGPHVTSKHSSKSKPFAERPPQAMLPAVKKSAVRKLSRHPSPRQAEVIPNQPATSRLDELLSSRSEQPRSSVRHHSTSPFQAPGRNGCRLTHSMF</sequence>
<dbReference type="AlphaFoldDB" id="A0A6G0XX37"/>